<reference evidence="1 2" key="1">
    <citation type="submission" date="2018-07" db="EMBL/GenBank/DDBJ databases">
        <title>Genomic Encyclopedia of Type Strains, Phase IV (KMG-IV): sequencing the most valuable type-strain genomes for metagenomic binning, comparative biology and taxonomic classification.</title>
        <authorList>
            <person name="Goeker M."/>
        </authorList>
    </citation>
    <scope>NUCLEOTIDE SEQUENCE [LARGE SCALE GENOMIC DNA]</scope>
    <source>
        <strain evidence="1 2">DSM 26407</strain>
    </source>
</reference>
<name>A0A369CNB1_9GAMM</name>
<accession>A0A369CNB1</accession>
<dbReference type="EMBL" id="QPJY01000001">
    <property type="protein sequence ID" value="RCX33344.1"/>
    <property type="molecule type" value="Genomic_DNA"/>
</dbReference>
<proteinExistence type="predicted"/>
<evidence type="ECO:0000313" key="1">
    <source>
        <dbReference type="EMBL" id="RCX33344.1"/>
    </source>
</evidence>
<protein>
    <submittedName>
        <fullName evidence="1">Uncharacterized protein</fullName>
    </submittedName>
</protein>
<gene>
    <name evidence="1" type="ORF">DFQ59_101645</name>
</gene>
<comment type="caution">
    <text evidence="1">The sequence shown here is derived from an EMBL/GenBank/DDBJ whole genome shotgun (WGS) entry which is preliminary data.</text>
</comment>
<keyword evidence="2" id="KW-1185">Reference proteome</keyword>
<evidence type="ECO:0000313" key="2">
    <source>
        <dbReference type="Proteomes" id="UP000252707"/>
    </source>
</evidence>
<dbReference type="OrthoDB" id="199233at2"/>
<dbReference type="RefSeq" id="WP_114278193.1">
    <property type="nucleotide sequence ID" value="NZ_QPJY01000001.1"/>
</dbReference>
<organism evidence="1 2">
    <name type="scientific">Thioalbus denitrificans</name>
    <dbReference type="NCBI Taxonomy" id="547122"/>
    <lineage>
        <taxon>Bacteria</taxon>
        <taxon>Pseudomonadati</taxon>
        <taxon>Pseudomonadota</taxon>
        <taxon>Gammaproteobacteria</taxon>
        <taxon>Chromatiales</taxon>
        <taxon>Ectothiorhodospiraceae</taxon>
        <taxon>Thioalbus</taxon>
    </lineage>
</organism>
<dbReference type="AlphaFoldDB" id="A0A369CNB1"/>
<dbReference type="Proteomes" id="UP000252707">
    <property type="component" value="Unassembled WGS sequence"/>
</dbReference>
<sequence length="62" mass="7257">MSEEVMNKERWVEVFVAAGLDEPQMRRWHAEFERRYPAGHRDFLEWLGLPAAEVAAIRSDIG</sequence>